<keyword evidence="2" id="KW-1185">Reference proteome</keyword>
<dbReference type="AlphaFoldDB" id="A0A845AFH3"/>
<dbReference type="RefSeq" id="WP_160752021.1">
    <property type="nucleotide sequence ID" value="NZ_WTYA01000002.1"/>
</dbReference>
<sequence length="152" mass="17154">MGKDRITRQVVDELYVEALVLSDEAREAFNLRIQETEGPLDDSMKMALSVEGLRTTTRLMNVLAWLLNQRAYLSGELSENQLRRYGELGDERQSDPVQAAQLLPHTRLLIRDSELLYARIARLDRGWRNRPSATASPVEALQGRLATAFGSA</sequence>
<comment type="caution">
    <text evidence="1">The sequence shown here is derived from an EMBL/GenBank/DDBJ whole genome shotgun (WGS) entry which is preliminary data.</text>
</comment>
<protein>
    <submittedName>
        <fullName evidence="1">DUF1465 family protein</fullName>
    </submittedName>
</protein>
<evidence type="ECO:0000313" key="2">
    <source>
        <dbReference type="Proteomes" id="UP000439780"/>
    </source>
</evidence>
<dbReference type="OrthoDB" id="9799531at2"/>
<accession>A0A845AFH3</accession>
<dbReference type="InterPro" id="IPR010848">
    <property type="entry name" value="DUF1465"/>
</dbReference>
<proteinExistence type="predicted"/>
<organism evidence="1 2">
    <name type="scientific">Qipengyuania algicida</name>
    <dbReference type="NCBI Taxonomy" id="1836209"/>
    <lineage>
        <taxon>Bacteria</taxon>
        <taxon>Pseudomonadati</taxon>
        <taxon>Pseudomonadota</taxon>
        <taxon>Alphaproteobacteria</taxon>
        <taxon>Sphingomonadales</taxon>
        <taxon>Erythrobacteraceae</taxon>
        <taxon>Qipengyuania</taxon>
    </lineage>
</organism>
<dbReference type="EMBL" id="WTYA01000002">
    <property type="protein sequence ID" value="MXP27711.1"/>
    <property type="molecule type" value="Genomic_DNA"/>
</dbReference>
<dbReference type="Gene3D" id="1.10.8.930">
    <property type="entry name" value="Protein of unknown function DUF1465"/>
    <property type="match status" value="1"/>
</dbReference>
<gene>
    <name evidence="1" type="ORF">GRI58_02595</name>
</gene>
<dbReference type="Proteomes" id="UP000439780">
    <property type="component" value="Unassembled WGS sequence"/>
</dbReference>
<name>A0A845AFH3_9SPHN</name>
<dbReference type="InterPro" id="IPR038301">
    <property type="entry name" value="AraC-like_sf"/>
</dbReference>
<reference evidence="1 2" key="1">
    <citation type="submission" date="2019-12" db="EMBL/GenBank/DDBJ databases">
        <title>Genomic-based taxomic classification of the family Erythrobacteraceae.</title>
        <authorList>
            <person name="Xu L."/>
        </authorList>
    </citation>
    <scope>NUCLEOTIDE SEQUENCE [LARGE SCALE GENOMIC DNA]</scope>
    <source>
        <strain evidence="1 2">KEMB 9005-328</strain>
    </source>
</reference>
<evidence type="ECO:0000313" key="1">
    <source>
        <dbReference type="EMBL" id="MXP27711.1"/>
    </source>
</evidence>
<dbReference type="Pfam" id="PF07323">
    <property type="entry name" value="DUF1465"/>
    <property type="match status" value="1"/>
</dbReference>